<dbReference type="PANTHER" id="PTHR10459:SF60">
    <property type="entry name" value="POLY [ADP-RIBOSE] POLYMERASE 2"/>
    <property type="match status" value="1"/>
</dbReference>
<dbReference type="SUPFAM" id="SSF142921">
    <property type="entry name" value="WGR domain-like"/>
    <property type="match status" value="1"/>
</dbReference>
<evidence type="ECO:0000256" key="3">
    <source>
        <dbReference type="ARBA" id="ARBA00022679"/>
    </source>
</evidence>
<evidence type="ECO:0000313" key="12">
    <source>
        <dbReference type="EMBL" id="RYP09492.1"/>
    </source>
</evidence>
<dbReference type="Pfam" id="PF00644">
    <property type="entry name" value="PARP"/>
    <property type="match status" value="1"/>
</dbReference>
<dbReference type="SUPFAM" id="SSF47587">
    <property type="entry name" value="Domain of poly(ADP-ribose) polymerase"/>
    <property type="match status" value="1"/>
</dbReference>
<protein>
    <recommendedName>
        <fullName evidence="8">Poly [ADP-ribose] polymerase</fullName>
        <shortName evidence="8">PARP</shortName>
        <ecNumber evidence="8">2.4.2.-</ecNumber>
    </recommendedName>
</protein>
<dbReference type="InterPro" id="IPR036616">
    <property type="entry name" value="Poly(ADP-ribose)pol_reg_dom_sf"/>
</dbReference>
<dbReference type="EMBL" id="QJNU01000035">
    <property type="protein sequence ID" value="RYP09492.1"/>
    <property type="molecule type" value="Genomic_DNA"/>
</dbReference>
<dbReference type="SMART" id="SM00773">
    <property type="entry name" value="WGR"/>
    <property type="match status" value="1"/>
</dbReference>
<dbReference type="SUPFAM" id="SSF56399">
    <property type="entry name" value="ADP-ribosylation"/>
    <property type="match status" value="1"/>
</dbReference>
<keyword evidence="2 8" id="KW-0328">Glycosyltransferase</keyword>
<dbReference type="PROSITE" id="PS51977">
    <property type="entry name" value="WGR"/>
    <property type="match status" value="1"/>
</dbReference>
<dbReference type="GO" id="GO:0006302">
    <property type="term" value="P:double-strand break repair"/>
    <property type="evidence" value="ECO:0007669"/>
    <property type="project" value="TreeGrafter"/>
</dbReference>
<dbReference type="EC" id="2.4.2.-" evidence="8"/>
<dbReference type="InterPro" id="IPR050800">
    <property type="entry name" value="ARTD/PARP"/>
</dbReference>
<dbReference type="PANTHER" id="PTHR10459">
    <property type="entry name" value="DNA LIGASE"/>
    <property type="match status" value="1"/>
</dbReference>
<accession>A0A4Q4TRW6</accession>
<comment type="subcellular location">
    <subcellularLocation>
        <location evidence="1">Nucleus</location>
    </subcellularLocation>
</comment>
<dbReference type="InterPro" id="IPR012317">
    <property type="entry name" value="Poly(ADP-ribose)pol_cat_dom"/>
</dbReference>
<evidence type="ECO:0000256" key="7">
    <source>
        <dbReference type="ARBA" id="ARBA00033987"/>
    </source>
</evidence>
<dbReference type="AlphaFoldDB" id="A0A4Q4TRW6"/>
<dbReference type="PROSITE" id="PS51060">
    <property type="entry name" value="PARP_ALPHA_HD"/>
    <property type="match status" value="1"/>
</dbReference>
<evidence type="ECO:0000256" key="6">
    <source>
        <dbReference type="ARBA" id="ARBA00023242"/>
    </source>
</evidence>
<comment type="catalytic activity">
    <reaction evidence="7">
        <text>NAD(+) + (ADP-D-ribosyl)n-acceptor = nicotinamide + (ADP-D-ribosyl)n+1-acceptor + H(+).</text>
        <dbReference type="EC" id="2.4.2.30"/>
    </reaction>
</comment>
<evidence type="ECO:0000313" key="13">
    <source>
        <dbReference type="Proteomes" id="UP000293360"/>
    </source>
</evidence>
<dbReference type="InterPro" id="IPR036930">
    <property type="entry name" value="WGR_dom_sf"/>
</dbReference>
<dbReference type="STRING" id="155417.A0A4Q4TRW6"/>
<evidence type="ECO:0000256" key="1">
    <source>
        <dbReference type="ARBA" id="ARBA00004123"/>
    </source>
</evidence>
<dbReference type="Gene3D" id="1.20.142.10">
    <property type="entry name" value="Poly(ADP-ribose) polymerase, regulatory domain"/>
    <property type="match status" value="1"/>
</dbReference>
<dbReference type="OrthoDB" id="2017365at2759"/>
<dbReference type="GO" id="GO:0070212">
    <property type="term" value="P:protein poly-ADP-ribosylation"/>
    <property type="evidence" value="ECO:0007669"/>
    <property type="project" value="TreeGrafter"/>
</dbReference>
<dbReference type="Pfam" id="PF05406">
    <property type="entry name" value="WGR"/>
    <property type="match status" value="1"/>
</dbReference>
<sequence length="612" mass="69453">MDNWLRPDPPGTINPAKLSRGVGAAPNAFGAFDTILAPTISDAQTAPEASTPPIPRSIVFPLPRISSDWDPERDIVDRGILKHQAIRKEFEDFHVAERRPVTATVRRTSHRGHFRSQFGDGLRTCVPVDLGAGPDATVVVDRATVSIYDAYLLRADITKNVNVFWRHQIVFNPESETYTLWTREGRVGLQGISRQNMESTDLKPVAARFRKIFRDKTGLAWNRRYESSLSRDGSFMFVELDYRGAVTRPKELPNYTLVDPTINEEVRDLMEVMLYGGPVRKRNGSENPGASGTWSAFSAPYEQLSPWTIFSAFKTLGRIRKHLESGRPIHWKTILRASSRYRSQIPFCSEYDRVPVISSYHAIFLELKFLHSLWPQQEIANMLTEIHCRGSQQFNSYKTLAQPLYQAYSSLRHGFRRLTDTSTLEFGELKKYLENSCHHNHYLTWELQDIYRVFIKANLLNPYRDWIEAKQAYDVCGERRLLLWHGTPLDSLLGILDLGLQIRRRGASWTGTMFGNGIYLADASSKSAGFCKHRLWDGEAVLLLCEADVGAQRIRSPNSISNGHDVIEKSGGRYRCIEGLGRVGPVNWKEVGWEMGGLPCTDKGTVSMVKDN</sequence>
<feature type="domain" description="PARP catalytic" evidence="9">
    <location>
        <begin position="402"/>
        <end position="612"/>
    </location>
</feature>
<keyword evidence="4" id="KW-0548">Nucleotidyltransferase</keyword>
<feature type="domain" description="WGR" evidence="11">
    <location>
        <begin position="135"/>
        <end position="235"/>
    </location>
</feature>
<dbReference type="PROSITE" id="PS51059">
    <property type="entry name" value="PARP_CATALYTIC"/>
    <property type="match status" value="1"/>
</dbReference>
<dbReference type="GO" id="GO:1990404">
    <property type="term" value="F:NAD+-protein mono-ADP-ribosyltransferase activity"/>
    <property type="evidence" value="ECO:0007669"/>
    <property type="project" value="TreeGrafter"/>
</dbReference>
<evidence type="ECO:0000256" key="2">
    <source>
        <dbReference type="ARBA" id="ARBA00022676"/>
    </source>
</evidence>
<reference evidence="12 13" key="1">
    <citation type="submission" date="2018-06" db="EMBL/GenBank/DDBJ databases">
        <title>Complete Genomes of Monosporascus.</title>
        <authorList>
            <person name="Robinson A.J."/>
            <person name="Natvig D.O."/>
        </authorList>
    </citation>
    <scope>NUCLEOTIDE SEQUENCE [LARGE SCALE GENOMIC DNA]</scope>
    <source>
        <strain evidence="12 13">CBS 110550</strain>
    </source>
</reference>
<keyword evidence="3 8" id="KW-0808">Transferase</keyword>
<organism evidence="12 13">
    <name type="scientific">Monosporascus ibericus</name>
    <dbReference type="NCBI Taxonomy" id="155417"/>
    <lineage>
        <taxon>Eukaryota</taxon>
        <taxon>Fungi</taxon>
        <taxon>Dikarya</taxon>
        <taxon>Ascomycota</taxon>
        <taxon>Pezizomycotina</taxon>
        <taxon>Sordariomycetes</taxon>
        <taxon>Xylariomycetidae</taxon>
        <taxon>Xylariales</taxon>
        <taxon>Xylariales incertae sedis</taxon>
        <taxon>Monosporascus</taxon>
    </lineage>
</organism>
<proteinExistence type="predicted"/>
<keyword evidence="6" id="KW-0539">Nucleus</keyword>
<dbReference type="GO" id="GO:0016779">
    <property type="term" value="F:nucleotidyltransferase activity"/>
    <property type="evidence" value="ECO:0007669"/>
    <property type="project" value="UniProtKB-KW"/>
</dbReference>
<keyword evidence="13" id="KW-1185">Reference proteome</keyword>
<dbReference type="GO" id="GO:0003950">
    <property type="term" value="F:NAD+ poly-ADP-ribosyltransferase activity"/>
    <property type="evidence" value="ECO:0007669"/>
    <property type="project" value="UniProtKB-UniRule"/>
</dbReference>
<dbReference type="InterPro" id="IPR008893">
    <property type="entry name" value="WGR_domain"/>
</dbReference>
<dbReference type="Proteomes" id="UP000293360">
    <property type="component" value="Unassembled WGS sequence"/>
</dbReference>
<evidence type="ECO:0000256" key="4">
    <source>
        <dbReference type="ARBA" id="ARBA00022695"/>
    </source>
</evidence>
<evidence type="ECO:0000256" key="5">
    <source>
        <dbReference type="ARBA" id="ARBA00023027"/>
    </source>
</evidence>
<evidence type="ECO:0000259" key="9">
    <source>
        <dbReference type="PROSITE" id="PS51059"/>
    </source>
</evidence>
<evidence type="ECO:0000259" key="11">
    <source>
        <dbReference type="PROSITE" id="PS51977"/>
    </source>
</evidence>
<comment type="caution">
    <text evidence="12">The sequence shown here is derived from an EMBL/GenBank/DDBJ whole genome shotgun (WGS) entry which is preliminary data.</text>
</comment>
<dbReference type="Gene3D" id="3.90.228.10">
    <property type="match status" value="1"/>
</dbReference>
<evidence type="ECO:0000259" key="10">
    <source>
        <dbReference type="PROSITE" id="PS51060"/>
    </source>
</evidence>
<dbReference type="GO" id="GO:0005730">
    <property type="term" value="C:nucleolus"/>
    <property type="evidence" value="ECO:0007669"/>
    <property type="project" value="TreeGrafter"/>
</dbReference>
<name>A0A4Q4TRW6_9PEZI</name>
<evidence type="ECO:0000256" key="8">
    <source>
        <dbReference type="RuleBase" id="RU362114"/>
    </source>
</evidence>
<keyword evidence="5 8" id="KW-0520">NAD</keyword>
<gene>
    <name evidence="12" type="ORF">DL764_001271</name>
</gene>
<feature type="domain" description="PARP alpha-helical" evidence="10">
    <location>
        <begin position="255"/>
        <end position="384"/>
    </location>
</feature>
<dbReference type="InterPro" id="IPR004102">
    <property type="entry name" value="Poly(ADP-ribose)pol_reg_dom"/>
</dbReference>